<name>A0ABR0RD61_9EURO</name>
<feature type="region of interest" description="Disordered" evidence="2">
    <location>
        <begin position="1"/>
        <end position="32"/>
    </location>
</feature>
<accession>A0ABR0RD61</accession>
<feature type="compositionally biased region" description="Low complexity" evidence="2">
    <location>
        <begin position="9"/>
        <end position="24"/>
    </location>
</feature>
<dbReference type="GeneID" id="90003161"/>
<reference evidence="3 4" key="1">
    <citation type="journal article" date="2023" name="Res Sq">
        <title>Genomic and morphological characterization of Knufia obscura isolated from the Mars 2020 spacecraft assembly facility.</title>
        <authorList>
            <person name="Chander A.M."/>
            <person name="Teixeira M.M."/>
            <person name="Singh N.K."/>
            <person name="Williams M.P."/>
            <person name="Parker C.W."/>
            <person name="Leo P."/>
            <person name="Stajich J.E."/>
            <person name="Torok T."/>
            <person name="Tighe S."/>
            <person name="Mason C.E."/>
            <person name="Venkateswaran K."/>
        </authorList>
    </citation>
    <scope>NUCLEOTIDE SEQUENCE [LARGE SCALE GENOMIC DNA]</scope>
    <source>
        <strain evidence="3 4">CCFEE 5817</strain>
    </source>
</reference>
<protein>
    <submittedName>
        <fullName evidence="3">Uncharacterized protein</fullName>
    </submittedName>
</protein>
<evidence type="ECO:0000256" key="1">
    <source>
        <dbReference type="SAM" id="Coils"/>
    </source>
</evidence>
<dbReference type="RefSeq" id="XP_064726213.1">
    <property type="nucleotide sequence ID" value="XM_064878105.1"/>
</dbReference>
<gene>
    <name evidence="3" type="ORF">PMZ80_009712</name>
</gene>
<proteinExistence type="predicted"/>
<comment type="caution">
    <text evidence="3">The sequence shown here is derived from an EMBL/GenBank/DDBJ whole genome shotgun (WGS) entry which is preliminary data.</text>
</comment>
<organism evidence="3 4">
    <name type="scientific">Knufia obscura</name>
    <dbReference type="NCBI Taxonomy" id="1635080"/>
    <lineage>
        <taxon>Eukaryota</taxon>
        <taxon>Fungi</taxon>
        <taxon>Dikarya</taxon>
        <taxon>Ascomycota</taxon>
        <taxon>Pezizomycotina</taxon>
        <taxon>Eurotiomycetes</taxon>
        <taxon>Chaetothyriomycetidae</taxon>
        <taxon>Chaetothyriales</taxon>
        <taxon>Trichomeriaceae</taxon>
        <taxon>Knufia</taxon>
    </lineage>
</organism>
<feature type="coiled-coil region" evidence="1">
    <location>
        <begin position="58"/>
        <end position="85"/>
    </location>
</feature>
<evidence type="ECO:0000313" key="3">
    <source>
        <dbReference type="EMBL" id="KAK5938123.1"/>
    </source>
</evidence>
<evidence type="ECO:0000313" key="4">
    <source>
        <dbReference type="Proteomes" id="UP001334248"/>
    </source>
</evidence>
<sequence length="137" mass="15628">MGADRDSDSASMSTTESTSPSTQTAKDKAPTVVEDNELRIEDLDHVLQVISDLSWEHATRVLQALRKAKRQHEEKQERHIALAERYRGRLTWAHGKVRHTVWATQQVNKAEVEGGIIVEIERCEGEVVRQVYEQLQV</sequence>
<evidence type="ECO:0000256" key="2">
    <source>
        <dbReference type="SAM" id="MobiDB-lite"/>
    </source>
</evidence>
<keyword evidence="4" id="KW-1185">Reference proteome</keyword>
<dbReference type="Proteomes" id="UP001334248">
    <property type="component" value="Unassembled WGS sequence"/>
</dbReference>
<keyword evidence="1" id="KW-0175">Coiled coil</keyword>
<dbReference type="EMBL" id="JAVHJV010000014">
    <property type="protein sequence ID" value="KAK5938123.1"/>
    <property type="molecule type" value="Genomic_DNA"/>
</dbReference>